<feature type="transmembrane region" description="Helical" evidence="4">
    <location>
        <begin position="367"/>
        <end position="388"/>
    </location>
</feature>
<dbReference type="CDD" id="cd06423">
    <property type="entry name" value="CESA_like"/>
    <property type="match status" value="1"/>
</dbReference>
<evidence type="ECO:0000256" key="3">
    <source>
        <dbReference type="ARBA" id="ARBA00022679"/>
    </source>
</evidence>
<gene>
    <name evidence="6" type="ORF">RBB77_21615</name>
</gene>
<dbReference type="GO" id="GO:0016757">
    <property type="term" value="F:glycosyltransferase activity"/>
    <property type="evidence" value="ECO:0007669"/>
    <property type="project" value="UniProtKB-KW"/>
</dbReference>
<name>A0AAU7ZPW3_9BACT</name>
<evidence type="ECO:0000256" key="4">
    <source>
        <dbReference type="SAM" id="Phobius"/>
    </source>
</evidence>
<evidence type="ECO:0000259" key="5">
    <source>
        <dbReference type="Pfam" id="PF00535"/>
    </source>
</evidence>
<dbReference type="InterPro" id="IPR029044">
    <property type="entry name" value="Nucleotide-diphossugar_trans"/>
</dbReference>
<dbReference type="SUPFAM" id="SSF53448">
    <property type="entry name" value="Nucleotide-diphospho-sugar transferases"/>
    <property type="match status" value="1"/>
</dbReference>
<sequence>MKTGKAHARRLHLMPTDAATSWLFWITLSLGIFMTVYTPYRLWSEAAAQIDHQGLSLASVSVYVLGVLSGLLALRWCILLILSYASMAKHERTLSSPRDESLPYVSILAPAYCEATCVQDAMSSLVRLDYPAYEVIFVDDGSSDNTYDLALSFAGTHCSSQGRCDVRVFTKPNQGKWSAHNYGLRHASGNLILCIDADSRIEPGALRLMVRHMRDKRVGAVSGQIRVRNRKSLVGLFQAFEYVLANGALRLSQGATGAVMVVPGPIGLFRREALERVQAENERSQASENHEVPGPFSPLTFAEDFHLSLTMLTLGYRIEYEPHAVAHTKAPATLAGLINQRYRWNRGTMQVVLWYLKRTLRGGKSPLKVTVWIAAVFLLDFSFFPPLYFVLLGSSLLYVFRGGSLSSLASWAAAACLLNVMSGSLYAVAHRDQIYLSLLSPLFDFYQGILLNCAWFIAMVDQARGTGMRW</sequence>
<reference evidence="6" key="1">
    <citation type="submission" date="2023-08" db="EMBL/GenBank/DDBJ databases">
        <authorList>
            <person name="Messyasz A."/>
            <person name="Mannisto M.K."/>
            <person name="Kerkhof L.J."/>
            <person name="Haggblom M."/>
        </authorList>
    </citation>
    <scope>NUCLEOTIDE SEQUENCE</scope>
    <source>
        <strain evidence="6">X5P6</strain>
    </source>
</reference>
<feature type="transmembrane region" description="Helical" evidence="4">
    <location>
        <begin position="21"/>
        <end position="40"/>
    </location>
</feature>
<keyword evidence="2" id="KW-0328">Glycosyltransferase</keyword>
<dbReference type="Gene3D" id="3.90.550.10">
    <property type="entry name" value="Spore Coat Polysaccharide Biosynthesis Protein SpsA, Chain A"/>
    <property type="match status" value="1"/>
</dbReference>
<dbReference type="EMBL" id="CP132942">
    <property type="protein sequence ID" value="XCB32989.1"/>
    <property type="molecule type" value="Genomic_DNA"/>
</dbReference>
<dbReference type="PANTHER" id="PTHR43630">
    <property type="entry name" value="POLY-BETA-1,6-N-ACETYL-D-GLUCOSAMINE SYNTHASE"/>
    <property type="match status" value="1"/>
</dbReference>
<feature type="domain" description="Glycosyltransferase 2-like" evidence="5">
    <location>
        <begin position="106"/>
        <end position="276"/>
    </location>
</feature>
<dbReference type="KEGG" id="tpsc:RBB77_21615"/>
<reference evidence="6" key="2">
    <citation type="journal article" date="2024" name="Environ. Microbiol.">
        <title>Genome analysis and description of Tunturibacter gen. nov. expands the diversity of Terriglobia in tundra soils.</title>
        <authorList>
            <person name="Messyasz A."/>
            <person name="Mannisto M.K."/>
            <person name="Kerkhof L.J."/>
            <person name="Haggblom M.M."/>
        </authorList>
    </citation>
    <scope>NUCLEOTIDE SEQUENCE</scope>
    <source>
        <strain evidence="6">X5P6</strain>
    </source>
</reference>
<keyword evidence="4" id="KW-1133">Transmembrane helix</keyword>
<keyword evidence="4" id="KW-0472">Membrane</keyword>
<accession>A0AAU7ZPW3</accession>
<keyword evidence="4" id="KW-0812">Transmembrane</keyword>
<feature type="transmembrane region" description="Helical" evidence="4">
    <location>
        <begin position="408"/>
        <end position="429"/>
    </location>
</feature>
<proteinExistence type="inferred from homology"/>
<comment type="similarity">
    <text evidence="1">Belongs to the glycosyltransferase 2 family.</text>
</comment>
<dbReference type="AlphaFoldDB" id="A0AAU7ZPW3"/>
<dbReference type="Pfam" id="PF00535">
    <property type="entry name" value="Glycos_transf_2"/>
    <property type="match status" value="1"/>
</dbReference>
<dbReference type="RefSeq" id="WP_353063831.1">
    <property type="nucleotide sequence ID" value="NZ_CP132942.1"/>
</dbReference>
<protein>
    <submittedName>
        <fullName evidence="6">Glycosyltransferase family 2 protein</fullName>
    </submittedName>
</protein>
<evidence type="ECO:0000256" key="1">
    <source>
        <dbReference type="ARBA" id="ARBA00006739"/>
    </source>
</evidence>
<dbReference type="InterPro" id="IPR001173">
    <property type="entry name" value="Glyco_trans_2-like"/>
</dbReference>
<evidence type="ECO:0000313" key="6">
    <source>
        <dbReference type="EMBL" id="XCB32989.1"/>
    </source>
</evidence>
<evidence type="ECO:0000256" key="2">
    <source>
        <dbReference type="ARBA" id="ARBA00022676"/>
    </source>
</evidence>
<feature type="transmembrane region" description="Helical" evidence="4">
    <location>
        <begin position="441"/>
        <end position="460"/>
    </location>
</feature>
<dbReference type="PANTHER" id="PTHR43630:SF1">
    <property type="entry name" value="POLY-BETA-1,6-N-ACETYL-D-GLUCOSAMINE SYNTHASE"/>
    <property type="match status" value="1"/>
</dbReference>
<feature type="transmembrane region" description="Helical" evidence="4">
    <location>
        <begin position="60"/>
        <end position="82"/>
    </location>
</feature>
<keyword evidence="3" id="KW-0808">Transferase</keyword>
<organism evidence="6">
    <name type="scientific">Tunturiibacter psychrotolerans</name>
    <dbReference type="NCBI Taxonomy" id="3069686"/>
    <lineage>
        <taxon>Bacteria</taxon>
        <taxon>Pseudomonadati</taxon>
        <taxon>Acidobacteriota</taxon>
        <taxon>Terriglobia</taxon>
        <taxon>Terriglobales</taxon>
        <taxon>Acidobacteriaceae</taxon>
        <taxon>Tunturiibacter</taxon>
    </lineage>
</organism>